<dbReference type="PANTHER" id="PTHR36735">
    <property type="entry name" value="TRANSMEMBRANE PROTEIN"/>
    <property type="match status" value="1"/>
</dbReference>
<dbReference type="ExpressionAtlas" id="B6TA59">
    <property type="expression patterns" value="baseline and differential"/>
</dbReference>
<feature type="transmembrane region" description="Helical" evidence="2">
    <location>
        <begin position="220"/>
        <end position="241"/>
    </location>
</feature>
<feature type="compositionally biased region" description="Basic and acidic residues" evidence="1">
    <location>
        <begin position="251"/>
        <end position="266"/>
    </location>
</feature>
<organism evidence="3">
    <name type="scientific">Zea mays</name>
    <name type="common">Maize</name>
    <dbReference type="NCBI Taxonomy" id="4577"/>
    <lineage>
        <taxon>Eukaryota</taxon>
        <taxon>Viridiplantae</taxon>
        <taxon>Streptophyta</taxon>
        <taxon>Embryophyta</taxon>
        <taxon>Tracheophyta</taxon>
        <taxon>Spermatophyta</taxon>
        <taxon>Magnoliopsida</taxon>
        <taxon>Liliopsida</taxon>
        <taxon>Poales</taxon>
        <taxon>Poaceae</taxon>
        <taxon>PACMAD clade</taxon>
        <taxon>Panicoideae</taxon>
        <taxon>Andropogonodae</taxon>
        <taxon>Andropogoneae</taxon>
        <taxon>Tripsacinae</taxon>
        <taxon>Zea</taxon>
    </lineage>
</organism>
<sequence length="279" mass="30305">MASFAVATAPSLAAPAAKRRPAAGVTYVECMKAYSGLKGLNKVTMLGVRKTADYSFAKVVASLSLAGRKRRGGAFGAQMRFYAYTVVTVAPRERAQRSQHNCRRTSVPIDEIHGGAPEERLLRAVCFGARREGIMAAVSSVSILPLASLRPLPLRRAARNVLEGGGRRASSPLLLARYGLWRGRPAAAVGGEAELALEDADAAMRVAADDDSITATVVSVLLTLAFVGLSILTLGVIYLSVQDFLQKREKEKFEKEEAEKQKEEARKKRAKSRQKRRNY</sequence>
<reference evidence="3" key="1">
    <citation type="journal article" date="2009" name="Plant Mol. Biol.">
        <title>Insights into corn genes derived from large-scale cDNA sequencing.</title>
        <authorList>
            <person name="Alexandrov N.N."/>
            <person name="Brover V.V."/>
            <person name="Freidin S."/>
            <person name="Troukhan M.E."/>
            <person name="Tatarinova T.V."/>
            <person name="Zhang H."/>
            <person name="Swaller T.J."/>
            <person name="Lu Y.P."/>
            <person name="Bouck J."/>
            <person name="Flavell R.B."/>
            <person name="Feldmann K.A."/>
        </authorList>
    </citation>
    <scope>NUCLEOTIDE SEQUENCE</scope>
</reference>
<feature type="compositionally biased region" description="Basic residues" evidence="1">
    <location>
        <begin position="267"/>
        <end position="279"/>
    </location>
</feature>
<keyword evidence="2" id="KW-0812">Transmembrane</keyword>
<dbReference type="AlphaFoldDB" id="B6TA59"/>
<keyword evidence="2" id="KW-0472">Membrane</keyword>
<keyword evidence="2" id="KW-1133">Transmembrane helix</keyword>
<evidence type="ECO:0000256" key="1">
    <source>
        <dbReference type="SAM" id="MobiDB-lite"/>
    </source>
</evidence>
<protein>
    <submittedName>
        <fullName evidence="3">Uncharacterized protein</fullName>
    </submittedName>
</protein>
<dbReference type="EMBL" id="EU961874">
    <property type="protein sequence ID" value="ACG33992.1"/>
    <property type="molecule type" value="mRNA"/>
</dbReference>
<proteinExistence type="evidence at transcript level"/>
<evidence type="ECO:0000313" key="3">
    <source>
        <dbReference type="EMBL" id="ACG33992.1"/>
    </source>
</evidence>
<accession>B6TA59</accession>
<dbReference type="PANTHER" id="PTHR36735:SF1">
    <property type="entry name" value="TRANSMEMBRANE PROTEIN"/>
    <property type="match status" value="1"/>
</dbReference>
<evidence type="ECO:0000256" key="2">
    <source>
        <dbReference type="SAM" id="Phobius"/>
    </source>
</evidence>
<feature type="region of interest" description="Disordered" evidence="1">
    <location>
        <begin position="251"/>
        <end position="279"/>
    </location>
</feature>
<name>B6TA59_MAIZE</name>